<gene>
    <name evidence="14" type="ORF">KME07_01120</name>
</gene>
<dbReference type="SMART" id="SM00387">
    <property type="entry name" value="HATPase_c"/>
    <property type="match status" value="1"/>
</dbReference>
<dbReference type="GO" id="GO:0005886">
    <property type="term" value="C:plasma membrane"/>
    <property type="evidence" value="ECO:0007669"/>
    <property type="project" value="TreeGrafter"/>
</dbReference>
<evidence type="ECO:0000256" key="7">
    <source>
        <dbReference type="ARBA" id="ARBA00022777"/>
    </source>
</evidence>
<dbReference type="Gene3D" id="6.10.340.10">
    <property type="match status" value="1"/>
</dbReference>
<keyword evidence="10 11" id="KW-0472">Membrane</keyword>
<feature type="transmembrane region" description="Helical" evidence="11">
    <location>
        <begin position="192"/>
        <end position="211"/>
    </location>
</feature>
<dbReference type="SUPFAM" id="SSF55874">
    <property type="entry name" value="ATPase domain of HSP90 chaperone/DNA topoisomerase II/histidine kinase"/>
    <property type="match status" value="1"/>
</dbReference>
<evidence type="ECO:0000256" key="1">
    <source>
        <dbReference type="ARBA" id="ARBA00000085"/>
    </source>
</evidence>
<evidence type="ECO:0000256" key="9">
    <source>
        <dbReference type="ARBA" id="ARBA00023012"/>
    </source>
</evidence>
<dbReference type="Pfam" id="PF00512">
    <property type="entry name" value="HisKA"/>
    <property type="match status" value="1"/>
</dbReference>
<dbReference type="SMART" id="SM00388">
    <property type="entry name" value="HisKA"/>
    <property type="match status" value="1"/>
</dbReference>
<protein>
    <recommendedName>
        <fullName evidence="3">histidine kinase</fullName>
        <ecNumber evidence="3">2.7.13.3</ecNumber>
    </recommendedName>
</protein>
<dbReference type="SMART" id="SM00304">
    <property type="entry name" value="HAMP"/>
    <property type="match status" value="1"/>
</dbReference>
<dbReference type="PROSITE" id="PS50885">
    <property type="entry name" value="HAMP"/>
    <property type="match status" value="1"/>
</dbReference>
<evidence type="ECO:0000313" key="15">
    <source>
        <dbReference type="Proteomes" id="UP000707356"/>
    </source>
</evidence>
<evidence type="ECO:0000256" key="5">
    <source>
        <dbReference type="ARBA" id="ARBA00022679"/>
    </source>
</evidence>
<accession>A0A951U347</accession>
<evidence type="ECO:0000259" key="12">
    <source>
        <dbReference type="PROSITE" id="PS50109"/>
    </source>
</evidence>
<dbReference type="Pfam" id="PF00672">
    <property type="entry name" value="HAMP"/>
    <property type="match status" value="1"/>
</dbReference>
<dbReference type="InterPro" id="IPR003661">
    <property type="entry name" value="HisK_dim/P_dom"/>
</dbReference>
<dbReference type="Gene3D" id="1.10.287.130">
    <property type="match status" value="1"/>
</dbReference>
<comment type="caution">
    <text evidence="14">The sequence shown here is derived from an EMBL/GenBank/DDBJ whole genome shotgun (WGS) entry which is preliminary data.</text>
</comment>
<dbReference type="CDD" id="cd00082">
    <property type="entry name" value="HisKA"/>
    <property type="match status" value="1"/>
</dbReference>
<keyword evidence="9" id="KW-0902">Two-component regulatory system</keyword>
<dbReference type="InterPro" id="IPR003660">
    <property type="entry name" value="HAMP_dom"/>
</dbReference>
<feature type="domain" description="Histidine kinase" evidence="12">
    <location>
        <begin position="272"/>
        <end position="480"/>
    </location>
</feature>
<dbReference type="InterPro" id="IPR036097">
    <property type="entry name" value="HisK_dim/P_sf"/>
</dbReference>
<name>A0A951U347_9CYAN</name>
<keyword evidence="7" id="KW-0418">Kinase</keyword>
<dbReference type="SUPFAM" id="SSF47384">
    <property type="entry name" value="Homodimeric domain of signal transducing histidine kinase"/>
    <property type="match status" value="1"/>
</dbReference>
<dbReference type="PROSITE" id="PS50109">
    <property type="entry name" value="HIS_KIN"/>
    <property type="match status" value="1"/>
</dbReference>
<keyword evidence="8 11" id="KW-1133">Transmembrane helix</keyword>
<keyword evidence="5" id="KW-0808">Transferase</keyword>
<evidence type="ECO:0000256" key="10">
    <source>
        <dbReference type="ARBA" id="ARBA00023136"/>
    </source>
</evidence>
<dbReference type="InterPro" id="IPR050428">
    <property type="entry name" value="TCS_sensor_his_kinase"/>
</dbReference>
<keyword evidence="4" id="KW-0597">Phosphoprotein</keyword>
<dbReference type="EMBL" id="JAHHHV010000004">
    <property type="protein sequence ID" value="MBW4464026.1"/>
    <property type="molecule type" value="Genomic_DNA"/>
</dbReference>
<dbReference type="InterPro" id="IPR004358">
    <property type="entry name" value="Sig_transdc_His_kin-like_C"/>
</dbReference>
<dbReference type="Gene3D" id="3.30.565.10">
    <property type="entry name" value="Histidine kinase-like ATPase, C-terminal domain"/>
    <property type="match status" value="1"/>
</dbReference>
<dbReference type="Proteomes" id="UP000707356">
    <property type="component" value="Unassembled WGS sequence"/>
</dbReference>
<evidence type="ECO:0000256" key="3">
    <source>
        <dbReference type="ARBA" id="ARBA00012438"/>
    </source>
</evidence>
<feature type="transmembrane region" description="Helical" evidence="11">
    <location>
        <begin position="27"/>
        <end position="48"/>
    </location>
</feature>
<dbReference type="InterPro" id="IPR003594">
    <property type="entry name" value="HATPase_dom"/>
</dbReference>
<dbReference type="EC" id="2.7.13.3" evidence="3"/>
<dbReference type="PANTHER" id="PTHR45436">
    <property type="entry name" value="SENSOR HISTIDINE KINASE YKOH"/>
    <property type="match status" value="1"/>
</dbReference>
<reference evidence="14" key="1">
    <citation type="submission" date="2021-05" db="EMBL/GenBank/DDBJ databases">
        <authorList>
            <person name="Pietrasiak N."/>
            <person name="Ward R."/>
            <person name="Stajich J.E."/>
            <person name="Kurbessoian T."/>
        </authorList>
    </citation>
    <scope>NUCLEOTIDE SEQUENCE</scope>
    <source>
        <strain evidence="14">GSE-TBD4-15B</strain>
    </source>
</reference>
<organism evidence="14 15">
    <name type="scientific">Pegethrix bostrychoides GSE-TBD4-15B</name>
    <dbReference type="NCBI Taxonomy" id="2839662"/>
    <lineage>
        <taxon>Bacteria</taxon>
        <taxon>Bacillati</taxon>
        <taxon>Cyanobacteriota</taxon>
        <taxon>Cyanophyceae</taxon>
        <taxon>Oculatellales</taxon>
        <taxon>Oculatellaceae</taxon>
        <taxon>Pegethrix</taxon>
    </lineage>
</organism>
<comment type="catalytic activity">
    <reaction evidence="1">
        <text>ATP + protein L-histidine = ADP + protein N-phospho-L-histidine.</text>
        <dbReference type="EC" id="2.7.13.3"/>
    </reaction>
</comment>
<keyword evidence="6 11" id="KW-0812">Transmembrane</keyword>
<evidence type="ECO:0000256" key="6">
    <source>
        <dbReference type="ARBA" id="ARBA00022692"/>
    </source>
</evidence>
<dbReference type="InterPro" id="IPR005467">
    <property type="entry name" value="His_kinase_dom"/>
</dbReference>
<evidence type="ECO:0000256" key="2">
    <source>
        <dbReference type="ARBA" id="ARBA00004370"/>
    </source>
</evidence>
<dbReference type="PANTHER" id="PTHR45436:SF5">
    <property type="entry name" value="SENSOR HISTIDINE KINASE TRCS"/>
    <property type="match status" value="1"/>
</dbReference>
<feature type="domain" description="HAMP" evidence="13">
    <location>
        <begin position="212"/>
        <end position="264"/>
    </location>
</feature>
<evidence type="ECO:0000256" key="8">
    <source>
        <dbReference type="ARBA" id="ARBA00022989"/>
    </source>
</evidence>
<dbReference type="AlphaFoldDB" id="A0A951U347"/>
<evidence type="ECO:0000256" key="11">
    <source>
        <dbReference type="SAM" id="Phobius"/>
    </source>
</evidence>
<dbReference type="Pfam" id="PF02518">
    <property type="entry name" value="HATPase_c"/>
    <property type="match status" value="1"/>
</dbReference>
<dbReference type="SUPFAM" id="SSF158472">
    <property type="entry name" value="HAMP domain-like"/>
    <property type="match status" value="1"/>
</dbReference>
<proteinExistence type="predicted"/>
<sequence>MRSLPEPLKKRLQQIGTKLNWAEARTQILLCYLGLMLLFIGISVPVVYRALFRDIERRLQADVVDEVQEFLEVLAQSSPQTIPEFKQLADQYLDDELVDPGQYFIFIADGQFYRSSPPELPASIQNNSPLMEKWQSLSQMTQSEQAAAEPGIGTVIYRVEPIFLRNQAGGVFVAVQTTGGEQQQVRQIVRSVLVVMLLMLVIAAVLAWFISGRILQPLRSMAETARSISEANLSKRIAVTGQGELAQVATTFNEMMDRLQTSFLSQQNFINDASHELRTPITIIQGHLDLMSDDPQEQREVLGIVNDELNRMNRFVNDLLTLAKAGRPDFMRSELIELESFTEELYQKARIIAQCQCKLDAVATGNLSIDRQRLTQAVLNLVENANQHTPQTGTIAIGSSKSRKNIRFWVRDTGKGISAADQKRIFERFARGSTAQRRSEGAGLGLSIVRAIAAAAGGRIEVKSKQGEGSTFTLILPISKGHKATSYQGSNPVKSV</sequence>
<comment type="subcellular location">
    <subcellularLocation>
        <location evidence="2">Membrane</location>
    </subcellularLocation>
</comment>
<dbReference type="FunFam" id="3.30.565.10:FF:000006">
    <property type="entry name" value="Sensor histidine kinase WalK"/>
    <property type="match status" value="1"/>
</dbReference>
<dbReference type="PRINTS" id="PR00344">
    <property type="entry name" value="BCTRLSENSOR"/>
</dbReference>
<dbReference type="CDD" id="cd06225">
    <property type="entry name" value="HAMP"/>
    <property type="match status" value="1"/>
</dbReference>
<evidence type="ECO:0000313" key="14">
    <source>
        <dbReference type="EMBL" id="MBW4464026.1"/>
    </source>
</evidence>
<evidence type="ECO:0000256" key="4">
    <source>
        <dbReference type="ARBA" id="ARBA00022553"/>
    </source>
</evidence>
<dbReference type="InterPro" id="IPR036890">
    <property type="entry name" value="HATPase_C_sf"/>
</dbReference>
<reference evidence="14" key="2">
    <citation type="journal article" date="2022" name="Microbiol. Resour. Announc.">
        <title>Metagenome Sequencing to Explore Phylogenomics of Terrestrial Cyanobacteria.</title>
        <authorList>
            <person name="Ward R.D."/>
            <person name="Stajich J.E."/>
            <person name="Johansen J.R."/>
            <person name="Huntemann M."/>
            <person name="Clum A."/>
            <person name="Foster B."/>
            <person name="Foster B."/>
            <person name="Roux S."/>
            <person name="Palaniappan K."/>
            <person name="Varghese N."/>
            <person name="Mukherjee S."/>
            <person name="Reddy T.B.K."/>
            <person name="Daum C."/>
            <person name="Copeland A."/>
            <person name="Chen I.A."/>
            <person name="Ivanova N.N."/>
            <person name="Kyrpides N.C."/>
            <person name="Shapiro N."/>
            <person name="Eloe-Fadrosh E.A."/>
            <person name="Pietrasiak N."/>
        </authorList>
    </citation>
    <scope>NUCLEOTIDE SEQUENCE</scope>
    <source>
        <strain evidence="14">GSE-TBD4-15B</strain>
    </source>
</reference>
<evidence type="ECO:0000259" key="13">
    <source>
        <dbReference type="PROSITE" id="PS50885"/>
    </source>
</evidence>
<dbReference type="FunFam" id="1.10.287.130:FF:000001">
    <property type="entry name" value="Two-component sensor histidine kinase"/>
    <property type="match status" value="1"/>
</dbReference>
<dbReference type="GO" id="GO:0000155">
    <property type="term" value="F:phosphorelay sensor kinase activity"/>
    <property type="evidence" value="ECO:0007669"/>
    <property type="project" value="InterPro"/>
</dbReference>